<evidence type="ECO:0000256" key="15">
    <source>
        <dbReference type="RuleBase" id="RU364045"/>
    </source>
</evidence>
<keyword evidence="9 15" id="KW-0822">Tryptophan biosynthesis</keyword>
<evidence type="ECO:0000256" key="7">
    <source>
        <dbReference type="ARBA" id="ARBA00022605"/>
    </source>
</evidence>
<name>A0A0V8GG51_9BACL</name>
<comment type="similarity">
    <text evidence="3 15">Belongs to the anthranilate synthase component I family.</text>
</comment>
<keyword evidence="8 15" id="KW-0479">Metal-binding</keyword>
<evidence type="ECO:0000256" key="1">
    <source>
        <dbReference type="ARBA" id="ARBA00001946"/>
    </source>
</evidence>
<feature type="domain" description="Anthranilate synthase component I N-terminal" evidence="17">
    <location>
        <begin position="18"/>
        <end position="153"/>
    </location>
</feature>
<keyword evidence="7 15" id="KW-0028">Amino-acid biosynthesis</keyword>
<evidence type="ECO:0000256" key="5">
    <source>
        <dbReference type="ARBA" id="ARBA00012266"/>
    </source>
</evidence>
<evidence type="ECO:0000313" key="18">
    <source>
        <dbReference type="EMBL" id="KSU49243.1"/>
    </source>
</evidence>
<protein>
    <recommendedName>
        <fullName evidence="6 15">Anthranilate synthase component 1</fullName>
        <ecNumber evidence="5 15">4.1.3.27</ecNumber>
    </recommendedName>
</protein>
<reference evidence="18 19" key="1">
    <citation type="journal article" date="2015" name="Int. J. Syst. Evol. Microbiol.">
        <title>Exiguobacterium enclense sp. nov., isolated from sediment.</title>
        <authorList>
            <person name="Dastager S.G."/>
            <person name="Mawlankar R."/>
            <person name="Sonalkar V.V."/>
            <person name="Thorat M.N."/>
            <person name="Mual P."/>
            <person name="Verma A."/>
            <person name="Krishnamurthi S."/>
            <person name="Tang S.K."/>
            <person name="Li W.J."/>
        </authorList>
    </citation>
    <scope>NUCLEOTIDE SEQUENCE [LARGE SCALE GENOMIC DNA]</scope>
    <source>
        <strain evidence="18 19">NIO-1109</strain>
    </source>
</reference>
<dbReference type="AlphaFoldDB" id="A0A0V8GG51"/>
<accession>A0A0V8GG51</accession>
<evidence type="ECO:0000256" key="2">
    <source>
        <dbReference type="ARBA" id="ARBA00004873"/>
    </source>
</evidence>
<dbReference type="GO" id="GO:0004049">
    <property type="term" value="F:anthranilate synthase activity"/>
    <property type="evidence" value="ECO:0007669"/>
    <property type="project" value="UniProtKB-EC"/>
</dbReference>
<evidence type="ECO:0000313" key="19">
    <source>
        <dbReference type="Proteomes" id="UP000053797"/>
    </source>
</evidence>
<evidence type="ECO:0000256" key="10">
    <source>
        <dbReference type="ARBA" id="ARBA00022842"/>
    </source>
</evidence>
<evidence type="ECO:0000259" key="16">
    <source>
        <dbReference type="Pfam" id="PF00425"/>
    </source>
</evidence>
<comment type="pathway">
    <text evidence="2 15">Amino-acid biosynthesis; L-tryptophan biosynthesis; L-tryptophan from chorismate: step 1/5.</text>
</comment>
<dbReference type="UniPathway" id="UPA00035">
    <property type="reaction ID" value="UER00040"/>
</dbReference>
<comment type="subunit">
    <text evidence="4 15">Heterotetramer consisting of two non-identical subunits: a beta subunit (TrpG) and a large alpha subunit (TrpE).</text>
</comment>
<dbReference type="InterPro" id="IPR019999">
    <property type="entry name" value="Anth_synth_I-like"/>
</dbReference>
<comment type="caution">
    <text evidence="18">The sequence shown here is derived from an EMBL/GenBank/DDBJ whole genome shotgun (WGS) entry which is preliminary data.</text>
</comment>
<dbReference type="InterPro" id="IPR005801">
    <property type="entry name" value="ADC_synthase"/>
</dbReference>
<dbReference type="PANTHER" id="PTHR11236">
    <property type="entry name" value="AMINOBENZOATE/ANTHRANILATE SYNTHASE"/>
    <property type="match status" value="1"/>
</dbReference>
<evidence type="ECO:0000256" key="8">
    <source>
        <dbReference type="ARBA" id="ARBA00022723"/>
    </source>
</evidence>
<proteinExistence type="inferred from homology"/>
<dbReference type="Pfam" id="PF00425">
    <property type="entry name" value="Chorismate_bind"/>
    <property type="match status" value="1"/>
</dbReference>
<dbReference type="Proteomes" id="UP000053797">
    <property type="component" value="Unassembled WGS sequence"/>
</dbReference>
<evidence type="ECO:0000256" key="9">
    <source>
        <dbReference type="ARBA" id="ARBA00022822"/>
    </source>
</evidence>
<evidence type="ECO:0000256" key="11">
    <source>
        <dbReference type="ARBA" id="ARBA00023141"/>
    </source>
</evidence>
<comment type="catalytic activity">
    <reaction evidence="14 15">
        <text>chorismate + L-glutamine = anthranilate + pyruvate + L-glutamate + H(+)</text>
        <dbReference type="Rhea" id="RHEA:21732"/>
        <dbReference type="ChEBI" id="CHEBI:15361"/>
        <dbReference type="ChEBI" id="CHEBI:15378"/>
        <dbReference type="ChEBI" id="CHEBI:16567"/>
        <dbReference type="ChEBI" id="CHEBI:29748"/>
        <dbReference type="ChEBI" id="CHEBI:29985"/>
        <dbReference type="ChEBI" id="CHEBI:58359"/>
        <dbReference type="EC" id="4.1.3.27"/>
    </reaction>
</comment>
<dbReference type="InterPro" id="IPR015890">
    <property type="entry name" value="Chorismate_C"/>
</dbReference>
<keyword evidence="11 15" id="KW-0057">Aromatic amino acid biosynthesis</keyword>
<dbReference type="GO" id="GO:0046872">
    <property type="term" value="F:metal ion binding"/>
    <property type="evidence" value="ECO:0007669"/>
    <property type="project" value="UniProtKB-KW"/>
</dbReference>
<dbReference type="EC" id="4.1.3.27" evidence="5 15"/>
<organism evidence="18 19">
    <name type="scientific">Exiguobacterium indicum</name>
    <dbReference type="NCBI Taxonomy" id="296995"/>
    <lineage>
        <taxon>Bacteria</taxon>
        <taxon>Bacillati</taxon>
        <taxon>Bacillota</taxon>
        <taxon>Bacilli</taxon>
        <taxon>Bacillales</taxon>
        <taxon>Bacillales Family XII. Incertae Sedis</taxon>
        <taxon>Exiguobacterium</taxon>
    </lineage>
</organism>
<keyword evidence="12 15" id="KW-0456">Lyase</keyword>
<dbReference type="SUPFAM" id="SSF56322">
    <property type="entry name" value="ADC synthase"/>
    <property type="match status" value="1"/>
</dbReference>
<dbReference type="OrthoDB" id="9803598at2"/>
<keyword evidence="10 15" id="KW-0460">Magnesium</keyword>
<dbReference type="InterPro" id="IPR005256">
    <property type="entry name" value="Anth_synth_I_PabB"/>
</dbReference>
<evidence type="ECO:0000256" key="13">
    <source>
        <dbReference type="ARBA" id="ARBA00025634"/>
    </source>
</evidence>
<dbReference type="NCBIfam" id="TIGR00564">
    <property type="entry name" value="trpE_most"/>
    <property type="match status" value="1"/>
</dbReference>
<evidence type="ECO:0000256" key="6">
    <source>
        <dbReference type="ARBA" id="ARBA00020653"/>
    </source>
</evidence>
<evidence type="ECO:0000256" key="4">
    <source>
        <dbReference type="ARBA" id="ARBA00011575"/>
    </source>
</evidence>
<dbReference type="PANTHER" id="PTHR11236:SF48">
    <property type="entry name" value="ISOCHORISMATE SYNTHASE MENF"/>
    <property type="match status" value="1"/>
</dbReference>
<dbReference type="Pfam" id="PF04715">
    <property type="entry name" value="Anth_synt_I_N"/>
    <property type="match status" value="1"/>
</dbReference>
<dbReference type="GO" id="GO:0000162">
    <property type="term" value="P:L-tryptophan biosynthetic process"/>
    <property type="evidence" value="ECO:0007669"/>
    <property type="project" value="UniProtKB-UniPathway"/>
</dbReference>
<dbReference type="RefSeq" id="WP_058265117.1">
    <property type="nucleotide sequence ID" value="NZ_FMYN01000002.1"/>
</dbReference>
<feature type="domain" description="Chorismate-utilising enzyme C-terminal" evidence="16">
    <location>
        <begin position="202"/>
        <end position="455"/>
    </location>
</feature>
<gene>
    <name evidence="15" type="primary">trpE</name>
    <name evidence="18" type="ORF">AS033_07695</name>
</gene>
<dbReference type="Gene3D" id="3.60.120.10">
    <property type="entry name" value="Anthranilate synthase"/>
    <property type="match status" value="1"/>
</dbReference>
<evidence type="ECO:0000259" key="17">
    <source>
        <dbReference type="Pfam" id="PF04715"/>
    </source>
</evidence>
<comment type="function">
    <text evidence="13 15">Part of a heterotetrameric complex that catalyzes the two-step biosynthesis of anthranilate, an intermediate in the biosynthesis of L-tryptophan. In the first step, the glutamine-binding beta subunit (TrpG) of anthranilate synthase (AS) provides the glutamine amidotransferase activity which generates ammonia as a substrate that, along with chorismate, is used in the second step, catalyzed by the large alpha subunit of AS (TrpE) to produce anthranilate. In the absence of TrpG, TrpE can synthesize anthranilate directly from chorismate and high concentrations of ammonia.</text>
</comment>
<dbReference type="InterPro" id="IPR006805">
    <property type="entry name" value="Anth_synth_I_N"/>
</dbReference>
<evidence type="ECO:0000256" key="14">
    <source>
        <dbReference type="ARBA" id="ARBA00047683"/>
    </source>
</evidence>
<comment type="cofactor">
    <cofactor evidence="1 15">
        <name>Mg(2+)</name>
        <dbReference type="ChEBI" id="CHEBI:18420"/>
    </cofactor>
</comment>
<sequence length="464" mass="52372">MVQTDTLIIEQLELNGDEMTPIMIFQQLSGTQKCLLESSAHTDQGRYSIIGVDPVEMIRAEGRTVTREQLTTGLLTQETGDPVRLMQQMILRGGVEEDLPFLAGGIGYVGYDMMRAYETLGDIPERTRQLPDALLAVYDQIILFDHLEHRVHLIQTSLGGITDRDVLRQRLAERKAQLEQPRERTDIERPLRDVVYEPLMDQETFEGLVEQAKRHIRQGDVFQLVLSQRLDATFSGDPFQFYRKLRKDNPSPYLFYIDLGEAIVLGASPESLVQVKGNRVTTNPIAGTRRRGKTKEEDERLAEELLHDEKERAEHRMLVDLGRNDLGRICQIGTVEVTRFMQIERFKNVMHLVSVVEGTLADGKTGADALVSCLPAGTVTGAPKIRAMQLIDQYEQVKREVYAGAVGYFDVRGNMDFALAIRTMVIKDGVASVQAGAGIVYDSIPRLEYQETLHKAKSLLEVWK</sequence>
<dbReference type="EMBL" id="LNQL01000002">
    <property type="protein sequence ID" value="KSU49243.1"/>
    <property type="molecule type" value="Genomic_DNA"/>
</dbReference>
<dbReference type="PRINTS" id="PR00095">
    <property type="entry name" value="ANTSNTHASEI"/>
</dbReference>
<evidence type="ECO:0000256" key="12">
    <source>
        <dbReference type="ARBA" id="ARBA00023239"/>
    </source>
</evidence>
<evidence type="ECO:0000256" key="3">
    <source>
        <dbReference type="ARBA" id="ARBA00009562"/>
    </source>
</evidence>